<dbReference type="GO" id="GO:0003824">
    <property type="term" value="F:catalytic activity"/>
    <property type="evidence" value="ECO:0007669"/>
    <property type="project" value="InterPro"/>
</dbReference>
<evidence type="ECO:0000313" key="3">
    <source>
        <dbReference type="EMBL" id="MBB5868898.1"/>
    </source>
</evidence>
<dbReference type="Gene3D" id="3.30.559.10">
    <property type="entry name" value="Chloramphenicol acetyltransferase-like domain"/>
    <property type="match status" value="1"/>
</dbReference>
<name>A0A841BND6_9ACTN</name>
<dbReference type="GO" id="GO:0008610">
    <property type="term" value="P:lipid biosynthetic process"/>
    <property type="evidence" value="ECO:0007669"/>
    <property type="project" value="UniProtKB-ARBA"/>
</dbReference>
<evidence type="ECO:0000256" key="1">
    <source>
        <dbReference type="SAM" id="MobiDB-lite"/>
    </source>
</evidence>
<gene>
    <name evidence="3" type="ORF">F4553_002277</name>
</gene>
<dbReference type="EMBL" id="JACHMN010000002">
    <property type="protein sequence ID" value="MBB5868898.1"/>
    <property type="molecule type" value="Genomic_DNA"/>
</dbReference>
<keyword evidence="4" id="KW-1185">Reference proteome</keyword>
<proteinExistence type="predicted"/>
<evidence type="ECO:0000259" key="2">
    <source>
        <dbReference type="Pfam" id="PF00668"/>
    </source>
</evidence>
<dbReference type="Proteomes" id="UP000587527">
    <property type="component" value="Unassembled WGS sequence"/>
</dbReference>
<dbReference type="GO" id="GO:0005737">
    <property type="term" value="C:cytoplasm"/>
    <property type="evidence" value="ECO:0007669"/>
    <property type="project" value="TreeGrafter"/>
</dbReference>
<dbReference type="GO" id="GO:0043041">
    <property type="term" value="P:amino acid activation for nonribosomal peptide biosynthetic process"/>
    <property type="evidence" value="ECO:0007669"/>
    <property type="project" value="TreeGrafter"/>
</dbReference>
<dbReference type="PANTHER" id="PTHR45527:SF1">
    <property type="entry name" value="FATTY ACID SYNTHASE"/>
    <property type="match status" value="1"/>
</dbReference>
<evidence type="ECO:0000313" key="4">
    <source>
        <dbReference type="Proteomes" id="UP000587527"/>
    </source>
</evidence>
<dbReference type="GO" id="GO:0044550">
    <property type="term" value="P:secondary metabolite biosynthetic process"/>
    <property type="evidence" value="ECO:0007669"/>
    <property type="project" value="TreeGrafter"/>
</dbReference>
<reference evidence="3 4" key="1">
    <citation type="submission" date="2020-08" db="EMBL/GenBank/DDBJ databases">
        <title>Sequencing the genomes of 1000 actinobacteria strains.</title>
        <authorList>
            <person name="Klenk H.-P."/>
        </authorList>
    </citation>
    <scope>NUCLEOTIDE SEQUENCE [LARGE SCALE GENOMIC DNA]</scope>
    <source>
        <strain evidence="3 4">DSM 45362</strain>
    </source>
</reference>
<dbReference type="PANTHER" id="PTHR45527">
    <property type="entry name" value="NONRIBOSOMAL PEPTIDE SYNTHETASE"/>
    <property type="match status" value="1"/>
</dbReference>
<feature type="region of interest" description="Disordered" evidence="1">
    <location>
        <begin position="445"/>
        <end position="473"/>
    </location>
</feature>
<dbReference type="InterPro" id="IPR023213">
    <property type="entry name" value="CAT-like_dom_sf"/>
</dbReference>
<comment type="caution">
    <text evidence="3">The sequence shown here is derived from an EMBL/GenBank/DDBJ whole genome shotgun (WGS) entry which is preliminary data.</text>
</comment>
<dbReference type="Gene3D" id="3.30.559.30">
    <property type="entry name" value="Nonribosomal peptide synthetase, condensation domain"/>
    <property type="match status" value="1"/>
</dbReference>
<dbReference type="InterPro" id="IPR001242">
    <property type="entry name" value="Condensation_dom"/>
</dbReference>
<sequence>MTPVAAFRGTRTAEAPLTWGQQGIWKIIDVMAPNDAFLNVRAVVPVPQRAAGTVDSVAAAIGALISRHESLRTRIVVTGGEPRQVVVDAGECPLALIEATAETAADVAEQAMERLRHHPFDYAGELPIRVTLVVADGQVRFVVLILTHVAVDWYALTLLGRELRVALLRGEITGPVGIQPVDLAATEHSEAGQQRSARARDHWRRQFDRFPASVFTEAGPPATPRYRRAELTSPALLAAARIIAARHSATSSTVLLAAAGALIGARTGQEVCGMLTIVNNRFQPGHRDIMAPTNQLGVITLDRRGAATFGELVTAVWREALQCFRHAYYDQHVLDAFLADGGHAHGEKIEPYCCFNDMRAGDGELRDTATADQLRAALQETELTWPETFDEFNWQFMLSVSDAPGALSLSLSTDSRYLPPVEQQRFLLDLEDLVVRSAIDDVRLGDPGAHHNDPGAHHGAPDAHHVALDGRAS</sequence>
<dbReference type="AlphaFoldDB" id="A0A841BND6"/>
<dbReference type="GO" id="GO:0031177">
    <property type="term" value="F:phosphopantetheine binding"/>
    <property type="evidence" value="ECO:0007669"/>
    <property type="project" value="TreeGrafter"/>
</dbReference>
<feature type="domain" description="Condensation" evidence="2">
    <location>
        <begin position="14"/>
        <end position="356"/>
    </location>
</feature>
<organism evidence="3 4">
    <name type="scientific">Allocatelliglobosispora scoriae</name>
    <dbReference type="NCBI Taxonomy" id="643052"/>
    <lineage>
        <taxon>Bacteria</taxon>
        <taxon>Bacillati</taxon>
        <taxon>Actinomycetota</taxon>
        <taxon>Actinomycetes</taxon>
        <taxon>Micromonosporales</taxon>
        <taxon>Micromonosporaceae</taxon>
        <taxon>Allocatelliglobosispora</taxon>
    </lineage>
</organism>
<dbReference type="RefSeq" id="WP_184835161.1">
    <property type="nucleotide sequence ID" value="NZ_JACHMN010000002.1"/>
</dbReference>
<dbReference type="SUPFAM" id="SSF52777">
    <property type="entry name" value="CoA-dependent acyltransferases"/>
    <property type="match status" value="2"/>
</dbReference>
<dbReference type="Pfam" id="PF00668">
    <property type="entry name" value="Condensation"/>
    <property type="match status" value="1"/>
</dbReference>
<accession>A0A841BND6</accession>
<protein>
    <recommendedName>
        <fullName evidence="2">Condensation domain-containing protein</fullName>
    </recommendedName>
</protein>